<accession>A0A931GGS3</accession>
<evidence type="ECO:0000313" key="4">
    <source>
        <dbReference type="Proteomes" id="UP000614047"/>
    </source>
</evidence>
<keyword evidence="2" id="KW-0472">Membrane</keyword>
<protein>
    <submittedName>
        <fullName evidence="3">Uncharacterized protein</fullName>
    </submittedName>
</protein>
<gene>
    <name evidence="3" type="ORF">IW256_000758</name>
</gene>
<evidence type="ECO:0000256" key="1">
    <source>
        <dbReference type="SAM" id="MobiDB-lite"/>
    </source>
</evidence>
<dbReference type="RefSeq" id="WP_197009613.1">
    <property type="nucleotide sequence ID" value="NZ_BAABES010000025.1"/>
</dbReference>
<feature type="transmembrane region" description="Helical" evidence="2">
    <location>
        <begin position="7"/>
        <end position="28"/>
    </location>
</feature>
<dbReference type="EMBL" id="JADOUA010000001">
    <property type="protein sequence ID" value="MBG6086645.1"/>
    <property type="molecule type" value="Genomic_DNA"/>
</dbReference>
<organism evidence="3 4">
    <name type="scientific">Actinomadura viridis</name>
    <dbReference type="NCBI Taxonomy" id="58110"/>
    <lineage>
        <taxon>Bacteria</taxon>
        <taxon>Bacillati</taxon>
        <taxon>Actinomycetota</taxon>
        <taxon>Actinomycetes</taxon>
        <taxon>Streptosporangiales</taxon>
        <taxon>Thermomonosporaceae</taxon>
        <taxon>Actinomadura</taxon>
    </lineage>
</organism>
<feature type="compositionally biased region" description="Low complexity" evidence="1">
    <location>
        <begin position="173"/>
        <end position="184"/>
    </location>
</feature>
<feature type="compositionally biased region" description="Basic and acidic residues" evidence="1">
    <location>
        <begin position="265"/>
        <end position="274"/>
    </location>
</feature>
<sequence length="274" mass="28050">MSGGARHGLGVVIGLIVTPLIAGCLMYGTERTTIYIRTFMDPTWSKRILPVTLLLLAALLLGLVMGSRISPVASLIPGLAFLVPGALWMIAPAFSVRTSLNVLPGSFDRGYTMLGPTGFLMVLGVALVVASLAPSRWRSAPRAQRQAPAPAPGGPYGGQPVPGGPYGTPPAPGQYHPQPGGQPFSPGPAPGPGSFPAPPGAPPAPHRPQEGQRPGAEPEGPQALPAGSPEPQRGDGHEKPGEWTQMYGGSDLRGGQDGQSGEGGPRGRGDQSGH</sequence>
<feature type="transmembrane region" description="Helical" evidence="2">
    <location>
        <begin position="72"/>
        <end position="91"/>
    </location>
</feature>
<feature type="compositionally biased region" description="Gly residues" evidence="1">
    <location>
        <begin position="251"/>
        <end position="264"/>
    </location>
</feature>
<evidence type="ECO:0000313" key="3">
    <source>
        <dbReference type="EMBL" id="MBG6086645.1"/>
    </source>
</evidence>
<name>A0A931GGS3_9ACTN</name>
<reference evidence="3" key="1">
    <citation type="submission" date="2020-11" db="EMBL/GenBank/DDBJ databases">
        <title>Sequencing the genomes of 1000 actinobacteria strains.</title>
        <authorList>
            <person name="Klenk H.-P."/>
        </authorList>
    </citation>
    <scope>NUCLEOTIDE SEQUENCE</scope>
    <source>
        <strain evidence="3">DSM 43175</strain>
    </source>
</reference>
<keyword evidence="4" id="KW-1185">Reference proteome</keyword>
<feature type="transmembrane region" description="Helical" evidence="2">
    <location>
        <begin position="48"/>
        <end position="65"/>
    </location>
</feature>
<keyword evidence="2" id="KW-0812">Transmembrane</keyword>
<dbReference type="AlphaFoldDB" id="A0A931GGS3"/>
<comment type="caution">
    <text evidence="3">The sequence shown here is derived from an EMBL/GenBank/DDBJ whole genome shotgun (WGS) entry which is preliminary data.</text>
</comment>
<dbReference type="Proteomes" id="UP000614047">
    <property type="component" value="Unassembled WGS sequence"/>
</dbReference>
<keyword evidence="2" id="KW-1133">Transmembrane helix</keyword>
<feature type="transmembrane region" description="Helical" evidence="2">
    <location>
        <begin position="111"/>
        <end position="133"/>
    </location>
</feature>
<feature type="compositionally biased region" description="Basic and acidic residues" evidence="1">
    <location>
        <begin position="232"/>
        <end position="241"/>
    </location>
</feature>
<feature type="compositionally biased region" description="Pro residues" evidence="1">
    <location>
        <begin position="185"/>
        <end position="206"/>
    </location>
</feature>
<evidence type="ECO:0000256" key="2">
    <source>
        <dbReference type="SAM" id="Phobius"/>
    </source>
</evidence>
<feature type="compositionally biased region" description="Gly residues" evidence="1">
    <location>
        <begin position="154"/>
        <end position="166"/>
    </location>
</feature>
<proteinExistence type="predicted"/>
<feature type="region of interest" description="Disordered" evidence="1">
    <location>
        <begin position="140"/>
        <end position="274"/>
    </location>
</feature>
<dbReference type="PROSITE" id="PS51257">
    <property type="entry name" value="PROKAR_LIPOPROTEIN"/>
    <property type="match status" value="1"/>
</dbReference>